<dbReference type="SUPFAM" id="SSF49482">
    <property type="entry name" value="Aromatic compound dioxygenase"/>
    <property type="match status" value="1"/>
</dbReference>
<reference evidence="3" key="1">
    <citation type="submission" date="2022-10" db="EMBL/GenBank/DDBJ databases">
        <title>Determination and structural analysis of whole genome sequence of Sarocladium strictum F4-1.</title>
        <authorList>
            <person name="Hu L."/>
            <person name="Jiang Y."/>
        </authorList>
    </citation>
    <scope>NUCLEOTIDE SEQUENCE</scope>
    <source>
        <strain evidence="3">F4-1</strain>
    </source>
</reference>
<feature type="chain" id="PRO_5041379158" description="Intradiol ring-cleavage dioxygenases domain-containing protein" evidence="1">
    <location>
        <begin position="19"/>
        <end position="393"/>
    </location>
</feature>
<dbReference type="PANTHER" id="PTHR34315">
    <property type="match status" value="1"/>
</dbReference>
<sequence>MRLSSVTLVAALASLAGAHPGHDLSEEILERRQFINSVHRKDLSHCSEKLRARGFESRSIARRAATVKEARARRGFSKRDTADFLAASHDRSNLGYTENTDASVLFSGNASCLLTPEMAQGPFYVSGEFVRDDITDGQPGIDLTLEYQVIDVDTCEPVPDVYVEIWHCNSTGVYSGVVASGNGDAEDETNMDTIFLRGIQKSDSEGVTQFKSIFPGHYPGRAPHVHVMVRTNATLMANETLGNDVYASHLGQVCFDQDLIMSVRKMAPYSTNTQELMLNPNDRIVREEVGDVVDPFMNYVFLGDGLDSGLFAYMAFGINTSFTRHVTPTANYYKDGGVALPKPGTGAGPGGNGTTPGAASTAVTGTSTAAAASATLPLYGAVAGGVGLAMFLQ</sequence>
<dbReference type="CDD" id="cd03457">
    <property type="entry name" value="intradiol_dioxygenase_like"/>
    <property type="match status" value="1"/>
</dbReference>
<dbReference type="Gene3D" id="2.60.130.10">
    <property type="entry name" value="Aromatic compound dioxygenase"/>
    <property type="match status" value="1"/>
</dbReference>
<dbReference type="InterPro" id="IPR015889">
    <property type="entry name" value="Intradiol_dOase_core"/>
</dbReference>
<evidence type="ECO:0000259" key="2">
    <source>
        <dbReference type="Pfam" id="PF00775"/>
    </source>
</evidence>
<evidence type="ECO:0000256" key="1">
    <source>
        <dbReference type="SAM" id="SignalP"/>
    </source>
</evidence>
<protein>
    <recommendedName>
        <fullName evidence="2">Intradiol ring-cleavage dioxygenases domain-containing protein</fullName>
    </recommendedName>
</protein>
<comment type="caution">
    <text evidence="3">The sequence shown here is derived from an EMBL/GenBank/DDBJ whole genome shotgun (WGS) entry which is preliminary data.</text>
</comment>
<dbReference type="EMBL" id="JAPDFR010000008">
    <property type="protein sequence ID" value="KAK0384594.1"/>
    <property type="molecule type" value="Genomic_DNA"/>
</dbReference>
<proteinExistence type="predicted"/>
<keyword evidence="1" id="KW-0732">Signal</keyword>
<dbReference type="InterPro" id="IPR000627">
    <property type="entry name" value="Intradiol_dOase_C"/>
</dbReference>
<dbReference type="GO" id="GO:0016702">
    <property type="term" value="F:oxidoreductase activity, acting on single donors with incorporation of molecular oxygen, incorporation of two atoms of oxygen"/>
    <property type="evidence" value="ECO:0007669"/>
    <property type="project" value="InterPro"/>
</dbReference>
<dbReference type="Pfam" id="PF00775">
    <property type="entry name" value="Dioxygenase_C"/>
    <property type="match status" value="1"/>
</dbReference>
<evidence type="ECO:0000313" key="4">
    <source>
        <dbReference type="Proteomes" id="UP001175261"/>
    </source>
</evidence>
<organism evidence="3 4">
    <name type="scientific">Sarocladium strictum</name>
    <name type="common">Black bundle disease fungus</name>
    <name type="synonym">Acremonium strictum</name>
    <dbReference type="NCBI Taxonomy" id="5046"/>
    <lineage>
        <taxon>Eukaryota</taxon>
        <taxon>Fungi</taxon>
        <taxon>Dikarya</taxon>
        <taxon>Ascomycota</taxon>
        <taxon>Pezizomycotina</taxon>
        <taxon>Sordariomycetes</taxon>
        <taxon>Hypocreomycetidae</taxon>
        <taxon>Hypocreales</taxon>
        <taxon>Sarocladiaceae</taxon>
        <taxon>Sarocladium</taxon>
    </lineage>
</organism>
<dbReference type="AlphaFoldDB" id="A0AA39GDM4"/>
<accession>A0AA39GDM4</accession>
<dbReference type="PANTHER" id="PTHR34315:SF1">
    <property type="entry name" value="INTRADIOL RING-CLEAVAGE DIOXYGENASES DOMAIN-CONTAINING PROTEIN-RELATED"/>
    <property type="match status" value="1"/>
</dbReference>
<feature type="domain" description="Intradiol ring-cleavage dioxygenases" evidence="2">
    <location>
        <begin position="133"/>
        <end position="222"/>
    </location>
</feature>
<gene>
    <name evidence="3" type="ORF">NLU13_8680</name>
</gene>
<evidence type="ECO:0000313" key="3">
    <source>
        <dbReference type="EMBL" id="KAK0384594.1"/>
    </source>
</evidence>
<feature type="signal peptide" evidence="1">
    <location>
        <begin position="1"/>
        <end position="18"/>
    </location>
</feature>
<dbReference type="GO" id="GO:0008199">
    <property type="term" value="F:ferric iron binding"/>
    <property type="evidence" value="ECO:0007669"/>
    <property type="project" value="InterPro"/>
</dbReference>
<name>A0AA39GDM4_SARSR</name>
<keyword evidence="4" id="KW-1185">Reference proteome</keyword>
<dbReference type="Proteomes" id="UP001175261">
    <property type="component" value="Unassembled WGS sequence"/>
</dbReference>